<dbReference type="Proteomes" id="UP000093748">
    <property type="component" value="Unassembled WGS sequence"/>
</dbReference>
<name>A0A1A5J7C1_RHILI</name>
<dbReference type="InterPro" id="IPR032710">
    <property type="entry name" value="NTF2-like_dom_sf"/>
</dbReference>
<sequence>MTVNTRELSTIESTILAYFQALNDADIESILDLYSEDPVMLPFLQPAVVGANAVRANYESTFQLIRFEVQTTIQELVEMSPEWAYVRTDTSGIFTPIRTGEGAPAAFHELFLLRKMGNEHWQIARYSFSPAGALPPI</sequence>
<accession>A0A1A5J7C1</accession>
<evidence type="ECO:0000313" key="3">
    <source>
        <dbReference type="Proteomes" id="UP000093748"/>
    </source>
</evidence>
<dbReference type="AlphaFoldDB" id="A0A1A5J7C1"/>
<evidence type="ECO:0000313" key="2">
    <source>
        <dbReference type="EMBL" id="OBP70583.1"/>
    </source>
</evidence>
<organism evidence="2 3">
    <name type="scientific">Rhizobium loti</name>
    <name type="common">Mesorhizobium loti</name>
    <dbReference type="NCBI Taxonomy" id="381"/>
    <lineage>
        <taxon>Bacteria</taxon>
        <taxon>Pseudomonadati</taxon>
        <taxon>Pseudomonadota</taxon>
        <taxon>Alphaproteobacteria</taxon>
        <taxon>Hyphomicrobiales</taxon>
        <taxon>Phyllobacteriaceae</taxon>
        <taxon>Mesorhizobium</taxon>
    </lineage>
</organism>
<dbReference type="RefSeq" id="WP_032931155.1">
    <property type="nucleotide sequence ID" value="NZ_LZTH01000005.1"/>
</dbReference>
<comment type="caution">
    <text evidence="2">The sequence shown here is derived from an EMBL/GenBank/DDBJ whole genome shotgun (WGS) entry which is preliminary data.</text>
</comment>
<dbReference type="OrthoDB" id="8419963at2"/>
<proteinExistence type="predicted"/>
<reference evidence="3" key="1">
    <citation type="submission" date="2016-06" db="EMBL/GenBank/DDBJ databases">
        <title>NZP2037 Pacbio-Illumina hybrid assembly.</title>
        <authorList>
            <person name="Ramsay J.P."/>
        </authorList>
    </citation>
    <scope>NUCLEOTIDE SEQUENCE [LARGE SCALE GENOMIC DNA]</scope>
    <source>
        <strain evidence="3">R7ANS::ICEMlSym2042</strain>
    </source>
</reference>
<dbReference type="InterPro" id="IPR037401">
    <property type="entry name" value="SnoaL-like"/>
</dbReference>
<dbReference type="EMBL" id="LZTJ01000033">
    <property type="protein sequence ID" value="OBP70583.1"/>
    <property type="molecule type" value="Genomic_DNA"/>
</dbReference>
<dbReference type="GeneID" id="66682866"/>
<feature type="domain" description="SnoaL-like" evidence="1">
    <location>
        <begin position="17"/>
        <end position="112"/>
    </location>
</feature>
<gene>
    <name evidence="2" type="ORF">BAE39_23620</name>
</gene>
<protein>
    <recommendedName>
        <fullName evidence="1">SnoaL-like domain-containing protein</fullName>
    </recommendedName>
</protein>
<dbReference type="Gene3D" id="3.10.450.50">
    <property type="match status" value="1"/>
</dbReference>
<evidence type="ECO:0000259" key="1">
    <source>
        <dbReference type="Pfam" id="PF12680"/>
    </source>
</evidence>
<dbReference type="Pfam" id="PF12680">
    <property type="entry name" value="SnoaL_2"/>
    <property type="match status" value="1"/>
</dbReference>
<dbReference type="SUPFAM" id="SSF54427">
    <property type="entry name" value="NTF2-like"/>
    <property type="match status" value="1"/>
</dbReference>